<dbReference type="Proteomes" id="UP000323946">
    <property type="component" value="Unassembled WGS sequence"/>
</dbReference>
<dbReference type="SUPFAM" id="SSF52833">
    <property type="entry name" value="Thioredoxin-like"/>
    <property type="match status" value="1"/>
</dbReference>
<dbReference type="EMBL" id="VWPH01000005">
    <property type="protein sequence ID" value="KAA5834287.1"/>
    <property type="molecule type" value="Genomic_DNA"/>
</dbReference>
<dbReference type="Pfam" id="PF05988">
    <property type="entry name" value="DUF899"/>
    <property type="match status" value="1"/>
</dbReference>
<gene>
    <name evidence="1" type="ORF">F1721_11365</name>
</gene>
<dbReference type="OrthoDB" id="4721017at2"/>
<dbReference type="InterPro" id="IPR036249">
    <property type="entry name" value="Thioredoxin-like_sf"/>
</dbReference>
<organism evidence="1 2">
    <name type="scientific">Saccharopolyspora hirsuta</name>
    <dbReference type="NCBI Taxonomy" id="1837"/>
    <lineage>
        <taxon>Bacteria</taxon>
        <taxon>Bacillati</taxon>
        <taxon>Actinomycetota</taxon>
        <taxon>Actinomycetes</taxon>
        <taxon>Pseudonocardiales</taxon>
        <taxon>Pseudonocardiaceae</taxon>
        <taxon>Saccharopolyspora</taxon>
    </lineage>
</organism>
<accession>A0A5M7C1D7</accession>
<dbReference type="RefSeq" id="WP_150066589.1">
    <property type="nucleotide sequence ID" value="NZ_JBEPDJ010000005.1"/>
</dbReference>
<sequence length="224" mass="25354">MSKHEQPQAAPEVVDRDRFEAALAEQVAAEKEVTRHNDRVAASRRRLPMVEVADYVFTGPRGPVRLTELFGDHYLLVVQNVMFAPDWKEGCPSCTWAVDNLPADMGRLADEGIAFAMISQAPIDKLEAYRRERGWEHLWVSSAGTSYHHDWGWTRPDGQGGEGPLPGYSYYLRKDGTPYLTYATTARGTEAVLPVAQFMDRTVYGRQQDWEDSPEGWPQYPTYG</sequence>
<dbReference type="AlphaFoldDB" id="A0A5M7C1D7"/>
<comment type="caution">
    <text evidence="1">The sequence shown here is derived from an EMBL/GenBank/DDBJ whole genome shotgun (WGS) entry which is preliminary data.</text>
</comment>
<evidence type="ECO:0000313" key="1">
    <source>
        <dbReference type="EMBL" id="KAA5834287.1"/>
    </source>
</evidence>
<protein>
    <submittedName>
        <fullName evidence="1">DUF899 domain-containing protein</fullName>
    </submittedName>
</protein>
<name>A0A5M7C1D7_SACHI</name>
<proteinExistence type="predicted"/>
<dbReference type="InterPro" id="IPR010296">
    <property type="entry name" value="DUF899_thioredox"/>
</dbReference>
<reference evidence="1 2" key="1">
    <citation type="submission" date="2019-09" db="EMBL/GenBank/DDBJ databases">
        <title>Draft genome sequence of the thermophilic Saccharopolyspora hirsuta VKM Ac-666T.</title>
        <authorList>
            <person name="Lobastova T.G."/>
            <person name="Fokina V."/>
            <person name="Bragin E.Y."/>
            <person name="Shtratnikova V.Y."/>
            <person name="Starodumova I.P."/>
            <person name="Tarlachkov S.V."/>
            <person name="Donova M.V."/>
        </authorList>
    </citation>
    <scope>NUCLEOTIDE SEQUENCE [LARGE SCALE GENOMIC DNA]</scope>
    <source>
        <strain evidence="1 2">VKM Ac-666</strain>
    </source>
</reference>
<evidence type="ECO:0000313" key="2">
    <source>
        <dbReference type="Proteomes" id="UP000323946"/>
    </source>
</evidence>
<keyword evidence="2" id="KW-1185">Reference proteome</keyword>